<evidence type="ECO:0000256" key="4">
    <source>
        <dbReference type="ARBA" id="ARBA00022884"/>
    </source>
</evidence>
<feature type="active site" description="Nucleophile" evidence="5">
    <location>
        <position position="448"/>
    </location>
</feature>
<dbReference type="InterPro" id="IPR029063">
    <property type="entry name" value="SAM-dependent_MTases_sf"/>
</dbReference>
<evidence type="ECO:0000259" key="7">
    <source>
        <dbReference type="PROSITE" id="PS51686"/>
    </source>
</evidence>
<dbReference type="SUPFAM" id="SSF53335">
    <property type="entry name" value="S-adenosyl-L-methionine-dependent methyltransferases"/>
    <property type="match status" value="1"/>
</dbReference>
<dbReference type="InterPro" id="IPR023267">
    <property type="entry name" value="RCMT"/>
</dbReference>
<protein>
    <submittedName>
        <fullName evidence="8">Methyltransferase NSUN6</fullName>
    </submittedName>
</protein>
<dbReference type="GO" id="GO:0008173">
    <property type="term" value="F:RNA methyltransferase activity"/>
    <property type="evidence" value="ECO:0007669"/>
    <property type="project" value="InterPro"/>
</dbReference>
<comment type="similarity">
    <text evidence="5">Belongs to the class I-like SAM-binding methyltransferase superfamily. RsmB/NOP family.</text>
</comment>
<feature type="binding site" evidence="5">
    <location>
        <position position="353"/>
    </location>
    <ligand>
        <name>S-adenosyl-L-methionine</name>
        <dbReference type="ChEBI" id="CHEBI:59789"/>
    </ligand>
</feature>
<dbReference type="CDD" id="cd21150">
    <property type="entry name" value="PUA_NSun6-like"/>
    <property type="match status" value="1"/>
</dbReference>
<proteinExistence type="inferred from homology"/>
<dbReference type="EMBL" id="CAICTM010000058">
    <property type="protein sequence ID" value="CAB9499386.1"/>
    <property type="molecule type" value="Genomic_DNA"/>
</dbReference>
<keyword evidence="2 5" id="KW-0808">Transferase</keyword>
<sequence length="530" mass="58609">MADNSKKKNKTPQQRIQLEGEPSICSLKNLQVLLPQDIRDHLDGQDGTTTTTNGSKKMDQILEAMKIPPAATVCRVNLIQGTREEIQAELEAELKRLDLQDAFSVQPDSILDDVLQVVANTTETPTKNLHLAGPVEDPQAPLVFPTWPSRQTLGWPLKHRAVIVDRFCGEAVLRGSHIFVKGIMCADKGIQEGETIAVYADVRSTISKNRRIKRGYFLEQYRNRLCVYLGLGVAMFQRSDFFRLEKGVGIRMTPHARVGPMLPPISGILPSKVYFQNLPSVLVARALDPKPGHVIIDMCAAPGGKTNHVASLVRNNATIVACDKSRKKMIAAQQMFRDMGATCITALALNTTDCVVRDNNSEWQSVTNVLNAAQRAPDGLLDVTGFYPESFDRVLLDPPCSALGLRPKLQVVHTKLAELQDACAYQRKFIREAVQLLKPGGIMTYSTCTFNADENERMVRHILSEYETLELLPVLGGENSSIALGQPGLAGMGLNDEERGYVRRFDPLPSEAGCDTIGFFVAKFRKRQVS</sequence>
<evidence type="ECO:0000313" key="9">
    <source>
        <dbReference type="Proteomes" id="UP001153069"/>
    </source>
</evidence>
<evidence type="ECO:0000256" key="2">
    <source>
        <dbReference type="ARBA" id="ARBA00022679"/>
    </source>
</evidence>
<dbReference type="Pfam" id="PF01189">
    <property type="entry name" value="Methyltr_RsmB-F"/>
    <property type="match status" value="1"/>
</dbReference>
<dbReference type="PROSITE" id="PS51686">
    <property type="entry name" value="SAM_MT_RSMB_NOP"/>
    <property type="match status" value="1"/>
</dbReference>
<dbReference type="AlphaFoldDB" id="A0A9N8DCH1"/>
<evidence type="ECO:0000256" key="3">
    <source>
        <dbReference type="ARBA" id="ARBA00022691"/>
    </source>
</evidence>
<name>A0A9N8DCH1_9STRA</name>
<dbReference type="PANTHER" id="PTHR22807">
    <property type="entry name" value="NOP2 YEAST -RELATED NOL1/NOP2/FMU SUN DOMAIN-CONTAINING"/>
    <property type="match status" value="1"/>
</dbReference>
<keyword evidence="3 5" id="KW-0949">S-adenosyl-L-methionine</keyword>
<keyword evidence="9" id="KW-1185">Reference proteome</keyword>
<dbReference type="InterPro" id="IPR049560">
    <property type="entry name" value="MeTrfase_RsmB-F_NOP2_cat"/>
</dbReference>
<feature type="binding site" evidence="5">
    <location>
        <position position="397"/>
    </location>
    <ligand>
        <name>S-adenosyl-L-methionine</name>
        <dbReference type="ChEBI" id="CHEBI:59789"/>
    </ligand>
</feature>
<dbReference type="InterPro" id="IPR001678">
    <property type="entry name" value="MeTrfase_RsmB-F_NOP2_dom"/>
</dbReference>
<keyword evidence="4 5" id="KW-0694">RNA-binding</keyword>
<dbReference type="Gene3D" id="2.30.130.10">
    <property type="entry name" value="PUA domain"/>
    <property type="match status" value="1"/>
</dbReference>
<feature type="domain" description="SAM-dependent MTase RsmB/NOP-type" evidence="7">
    <location>
        <begin position="201"/>
        <end position="527"/>
    </location>
</feature>
<keyword evidence="1 5" id="KW-0489">Methyltransferase</keyword>
<dbReference type="InterPro" id="IPR015947">
    <property type="entry name" value="PUA-like_sf"/>
</dbReference>
<gene>
    <name evidence="8" type="ORF">SEMRO_59_G034400.1</name>
</gene>
<dbReference type="Gene3D" id="3.40.50.150">
    <property type="entry name" value="Vaccinia Virus protein VP39"/>
    <property type="match status" value="1"/>
</dbReference>
<reference evidence="8" key="1">
    <citation type="submission" date="2020-06" db="EMBL/GenBank/DDBJ databases">
        <authorList>
            <consortium name="Plant Systems Biology data submission"/>
        </authorList>
    </citation>
    <scope>NUCLEOTIDE SEQUENCE</scope>
    <source>
        <strain evidence="8">D6</strain>
    </source>
</reference>
<evidence type="ECO:0000256" key="5">
    <source>
        <dbReference type="PROSITE-ProRule" id="PRU01023"/>
    </source>
</evidence>
<dbReference type="CDD" id="cd02440">
    <property type="entry name" value="AdoMet_MTases"/>
    <property type="match status" value="1"/>
</dbReference>
<dbReference type="OrthoDB" id="260824at2759"/>
<dbReference type="InterPro" id="IPR036974">
    <property type="entry name" value="PUA_sf"/>
</dbReference>
<dbReference type="PROSITE" id="PS50890">
    <property type="entry name" value="PUA"/>
    <property type="match status" value="1"/>
</dbReference>
<dbReference type="PANTHER" id="PTHR22807:SF34">
    <property type="entry name" value="TRNA (CYTOSINE(72)-C(5))-METHYLTRANSFERASE NSUN6"/>
    <property type="match status" value="1"/>
</dbReference>
<comment type="caution">
    <text evidence="8">The sequence shown here is derived from an EMBL/GenBank/DDBJ whole genome shotgun (WGS) entry which is preliminary data.</text>
</comment>
<evidence type="ECO:0000256" key="1">
    <source>
        <dbReference type="ARBA" id="ARBA00022603"/>
    </source>
</evidence>
<evidence type="ECO:0000313" key="8">
    <source>
        <dbReference type="EMBL" id="CAB9499386.1"/>
    </source>
</evidence>
<feature type="binding site" evidence="5">
    <location>
        <position position="323"/>
    </location>
    <ligand>
        <name>S-adenosyl-L-methionine</name>
        <dbReference type="ChEBI" id="CHEBI:59789"/>
    </ligand>
</feature>
<organism evidence="8 9">
    <name type="scientific">Seminavis robusta</name>
    <dbReference type="NCBI Taxonomy" id="568900"/>
    <lineage>
        <taxon>Eukaryota</taxon>
        <taxon>Sar</taxon>
        <taxon>Stramenopiles</taxon>
        <taxon>Ochrophyta</taxon>
        <taxon>Bacillariophyta</taxon>
        <taxon>Bacillariophyceae</taxon>
        <taxon>Bacillariophycidae</taxon>
        <taxon>Naviculales</taxon>
        <taxon>Naviculaceae</taxon>
        <taxon>Seminavis</taxon>
    </lineage>
</organism>
<dbReference type="PRINTS" id="PR02008">
    <property type="entry name" value="RCMTFAMILY"/>
</dbReference>
<feature type="binding site" evidence="5">
    <location>
        <begin position="299"/>
        <end position="305"/>
    </location>
    <ligand>
        <name>S-adenosyl-L-methionine</name>
        <dbReference type="ChEBI" id="CHEBI:59789"/>
    </ligand>
</feature>
<accession>A0A9N8DCH1</accession>
<dbReference type="GO" id="GO:0003723">
    <property type="term" value="F:RNA binding"/>
    <property type="evidence" value="ECO:0007669"/>
    <property type="project" value="UniProtKB-UniRule"/>
</dbReference>
<evidence type="ECO:0000256" key="6">
    <source>
        <dbReference type="SAM" id="MobiDB-lite"/>
    </source>
</evidence>
<dbReference type="GO" id="GO:0001510">
    <property type="term" value="P:RNA methylation"/>
    <property type="evidence" value="ECO:0007669"/>
    <property type="project" value="InterPro"/>
</dbReference>
<dbReference type="Proteomes" id="UP001153069">
    <property type="component" value="Unassembled WGS sequence"/>
</dbReference>
<dbReference type="SUPFAM" id="SSF88697">
    <property type="entry name" value="PUA domain-like"/>
    <property type="match status" value="1"/>
</dbReference>
<feature type="region of interest" description="Disordered" evidence="6">
    <location>
        <begin position="1"/>
        <end position="20"/>
    </location>
</feature>